<evidence type="ECO:0000313" key="2">
    <source>
        <dbReference type="EMBL" id="VUF11247.1"/>
    </source>
</evidence>
<evidence type="ECO:0000313" key="4">
    <source>
        <dbReference type="Proteomes" id="UP001055303"/>
    </source>
</evidence>
<dbReference type="Proteomes" id="UP000401717">
    <property type="component" value="Unassembled WGS sequence"/>
</dbReference>
<gene>
    <name evidence="1" type="ORF">IFDJLNFL_3358</name>
    <name evidence="2" type="ORF">MTDSW087_00924</name>
</gene>
<dbReference type="Proteomes" id="UP001055303">
    <property type="component" value="Unassembled WGS sequence"/>
</dbReference>
<evidence type="ECO:0000313" key="1">
    <source>
        <dbReference type="EMBL" id="GJD57457.1"/>
    </source>
</evidence>
<dbReference type="EMBL" id="BPQI01000102">
    <property type="protein sequence ID" value="GJD57457.1"/>
    <property type="molecule type" value="Genomic_DNA"/>
</dbReference>
<name>A0A564FTA3_9HYPH</name>
<keyword evidence="4" id="KW-1185">Reference proteome</keyword>
<sequence>MPCLALYIFMLVRFCSCPGPARVINHLVQRLLKDRRPGHFSIA</sequence>
<evidence type="ECO:0000313" key="3">
    <source>
        <dbReference type="Proteomes" id="UP000401717"/>
    </source>
</evidence>
<protein>
    <submittedName>
        <fullName evidence="2">Uncharacterized protein</fullName>
    </submittedName>
</protein>
<dbReference type="EMBL" id="CABFVH010000003">
    <property type="protein sequence ID" value="VUF11247.1"/>
    <property type="molecule type" value="Genomic_DNA"/>
</dbReference>
<accession>A0A564FTA3</accession>
<proteinExistence type="predicted"/>
<dbReference type="AlphaFoldDB" id="A0A564FTA3"/>
<reference evidence="1" key="2">
    <citation type="journal article" date="2021" name="Front. Microbiol.">
        <title>Comprehensive Comparative Genomics and Phenotyping of Methylobacterium Species.</title>
        <authorList>
            <person name="Alessa O."/>
            <person name="Ogura Y."/>
            <person name="Fujitani Y."/>
            <person name="Takami H."/>
            <person name="Hayashi T."/>
            <person name="Sahin N."/>
            <person name="Tani A."/>
        </authorList>
    </citation>
    <scope>NUCLEOTIDE SEQUENCE</scope>
    <source>
        <strain evidence="1">DSM 22415</strain>
    </source>
</reference>
<organism evidence="2 3">
    <name type="scientific">Methylobacterium dankookense</name>
    <dbReference type="NCBI Taxonomy" id="560405"/>
    <lineage>
        <taxon>Bacteria</taxon>
        <taxon>Pseudomonadati</taxon>
        <taxon>Pseudomonadota</taxon>
        <taxon>Alphaproteobacteria</taxon>
        <taxon>Hyphomicrobiales</taxon>
        <taxon>Methylobacteriaceae</taxon>
        <taxon>Methylobacterium</taxon>
    </lineage>
</organism>
<reference evidence="1" key="3">
    <citation type="submission" date="2021-08" db="EMBL/GenBank/DDBJ databases">
        <authorList>
            <person name="Tani A."/>
            <person name="Ola A."/>
            <person name="Ogura Y."/>
            <person name="Katsura K."/>
            <person name="Hayashi T."/>
        </authorList>
    </citation>
    <scope>NUCLEOTIDE SEQUENCE</scope>
    <source>
        <strain evidence="1">DSM 22415</strain>
    </source>
</reference>
<reference evidence="2 3" key="1">
    <citation type="submission" date="2019-06" db="EMBL/GenBank/DDBJ databases">
        <authorList>
            <person name="Rodrigo-Torres L."/>
            <person name="Arahal R. D."/>
            <person name="Lucena T."/>
        </authorList>
    </citation>
    <scope>NUCLEOTIDE SEQUENCE [LARGE SCALE GENOMIC DNA]</scope>
    <source>
        <strain evidence="2 3">SW08-7</strain>
    </source>
</reference>